<protein>
    <submittedName>
        <fullName evidence="1">Uncharacterized protein</fullName>
    </submittedName>
</protein>
<evidence type="ECO:0000313" key="2">
    <source>
        <dbReference type="Proteomes" id="UP000327468"/>
    </source>
</evidence>
<comment type="caution">
    <text evidence="1">The sequence shown here is derived from an EMBL/GenBank/DDBJ whole genome shotgun (WGS) entry which is preliminary data.</text>
</comment>
<name>A0A5N5MET4_PANHP</name>
<keyword evidence="2" id="KW-1185">Reference proteome</keyword>
<reference evidence="1 2" key="1">
    <citation type="submission" date="2019-06" db="EMBL/GenBank/DDBJ databases">
        <title>A chromosome-scale genome assembly of the striped catfish, Pangasianodon hypophthalmus.</title>
        <authorList>
            <person name="Wen M."/>
            <person name="Zahm M."/>
            <person name="Roques C."/>
            <person name="Cabau C."/>
            <person name="Klopp C."/>
            <person name="Donnadieu C."/>
            <person name="Jouanno E."/>
            <person name="Avarre J.-C."/>
            <person name="Campet M."/>
            <person name="Ha T.T.T."/>
            <person name="Dugue R."/>
            <person name="Lampietro C."/>
            <person name="Louis A."/>
            <person name="Herpin A."/>
            <person name="Echchiki A."/>
            <person name="Berthelot C."/>
            <person name="Parey E."/>
            <person name="Roest-Crollius H."/>
            <person name="Braasch I."/>
            <person name="Postlethwait J."/>
            <person name="Bobe J."/>
            <person name="Montfort J."/>
            <person name="Bouchez O."/>
            <person name="Begum T."/>
            <person name="Schartl M."/>
            <person name="Guiguen Y."/>
        </authorList>
    </citation>
    <scope>NUCLEOTIDE SEQUENCE [LARGE SCALE GENOMIC DNA]</scope>
    <source>
        <strain evidence="1 2">Indonesia</strain>
        <tissue evidence="1">Blood</tissue>
    </source>
</reference>
<dbReference type="AlphaFoldDB" id="A0A5N5MET4"/>
<accession>A0A5N5MET4</accession>
<dbReference type="EMBL" id="VFJC01000014">
    <property type="protein sequence ID" value="KAB5553529.1"/>
    <property type="molecule type" value="Genomic_DNA"/>
</dbReference>
<gene>
    <name evidence="1" type="ORF">PHYPO_G00039700</name>
</gene>
<organism evidence="1 2">
    <name type="scientific">Pangasianodon hypophthalmus</name>
    <name type="common">Striped catfish</name>
    <name type="synonym">Helicophagus hypophthalmus</name>
    <dbReference type="NCBI Taxonomy" id="310915"/>
    <lineage>
        <taxon>Eukaryota</taxon>
        <taxon>Metazoa</taxon>
        <taxon>Chordata</taxon>
        <taxon>Craniata</taxon>
        <taxon>Vertebrata</taxon>
        <taxon>Euteleostomi</taxon>
        <taxon>Actinopterygii</taxon>
        <taxon>Neopterygii</taxon>
        <taxon>Teleostei</taxon>
        <taxon>Ostariophysi</taxon>
        <taxon>Siluriformes</taxon>
        <taxon>Pangasiidae</taxon>
        <taxon>Pangasianodon</taxon>
    </lineage>
</organism>
<dbReference type="Proteomes" id="UP000327468">
    <property type="component" value="Chromosome 13"/>
</dbReference>
<sequence>MNTVLRTACLGENTSFVHFQQWSEREFNESTENGGVTMETDTSLLRAELEEEELYNLLQFQTVGKTPIDTMPSKVIRPQPV</sequence>
<evidence type="ECO:0000313" key="1">
    <source>
        <dbReference type="EMBL" id="KAB5553529.1"/>
    </source>
</evidence>
<proteinExistence type="predicted"/>